<dbReference type="InterPro" id="IPR018785">
    <property type="entry name" value="CDPF1_dom"/>
</dbReference>
<dbReference type="AlphaFoldDB" id="A0A6J2T264"/>
<keyword evidence="4" id="KW-1185">Reference proteome</keyword>
<dbReference type="InterPro" id="IPR042426">
    <property type="entry name" value="CDPF1"/>
</dbReference>
<dbReference type="Pfam" id="PF10170">
    <property type="entry name" value="C6_DPF"/>
    <property type="match status" value="1"/>
</dbReference>
<evidence type="ECO:0000313" key="4">
    <source>
        <dbReference type="Proteomes" id="UP000504634"/>
    </source>
</evidence>
<dbReference type="GeneID" id="115620817"/>
<evidence type="ECO:0000256" key="1">
    <source>
        <dbReference type="ARBA" id="ARBA00007917"/>
    </source>
</evidence>
<dbReference type="Proteomes" id="UP000504634">
    <property type="component" value="Unplaced"/>
</dbReference>
<feature type="domain" description="Cysteine-rich DPF motif" evidence="3">
    <location>
        <begin position="53"/>
        <end position="152"/>
    </location>
</feature>
<evidence type="ECO:0000259" key="3">
    <source>
        <dbReference type="Pfam" id="PF10170"/>
    </source>
</evidence>
<protein>
    <recommendedName>
        <fullName evidence="2">Cysteine-rich DPF motif domain-containing protein 1</fullName>
    </recommendedName>
</protein>
<comment type="similarity">
    <text evidence="1">Belongs to the CDPF1 family.</text>
</comment>
<proteinExistence type="inferred from homology"/>
<dbReference type="PRINTS" id="PR01995">
    <property type="entry name" value="UPF0595"/>
</dbReference>
<reference evidence="5" key="1">
    <citation type="submission" date="2025-08" db="UniProtKB">
        <authorList>
            <consortium name="RefSeq"/>
        </authorList>
    </citation>
    <scope>IDENTIFICATION</scope>
    <source>
        <strain evidence="5">11010-0011.00</strain>
        <tissue evidence="5">Whole body</tissue>
    </source>
</reference>
<name>A0A6J2T264_DROLE</name>
<dbReference type="RefSeq" id="XP_030370104.1">
    <property type="nucleotide sequence ID" value="XM_030514244.1"/>
</dbReference>
<gene>
    <name evidence="5" type="primary">LOC115620817</name>
</gene>
<dbReference type="OrthoDB" id="191995at2759"/>
<dbReference type="PANTHER" id="PTHR31849:SF1">
    <property type="entry name" value="CYSTEINE-RICH DPF MOTIF DOMAIN-CONTAINING PROTEIN 1"/>
    <property type="match status" value="1"/>
</dbReference>
<sequence>MCSRQFDDDKELDLPQDNEEAEIARLQLPEQNQSLNAQEDVEADDERIARIEFHCKECDMHELVHYYGRNPPFALGVQFREDSYVMRDPFQAPPPRWQSKSENFLALGAKCTTCAKIVCKDAACSIYYTHTYCLPCARLELKSWPVEAQAKLRKQLVAKEAGSC</sequence>
<dbReference type="PANTHER" id="PTHR31849">
    <property type="entry name" value="CYSTEINE-RICH PDF MOTIF DOMAIN-CONTAINING PROTEIN 1"/>
    <property type="match status" value="1"/>
</dbReference>
<evidence type="ECO:0000313" key="5">
    <source>
        <dbReference type="RefSeq" id="XP_030370104.1"/>
    </source>
</evidence>
<organism evidence="4 5">
    <name type="scientific">Drosophila lebanonensis</name>
    <name type="common">Fruit fly</name>
    <name type="synonym">Scaptodrosophila lebanonensis</name>
    <dbReference type="NCBI Taxonomy" id="7225"/>
    <lineage>
        <taxon>Eukaryota</taxon>
        <taxon>Metazoa</taxon>
        <taxon>Ecdysozoa</taxon>
        <taxon>Arthropoda</taxon>
        <taxon>Hexapoda</taxon>
        <taxon>Insecta</taxon>
        <taxon>Pterygota</taxon>
        <taxon>Neoptera</taxon>
        <taxon>Endopterygota</taxon>
        <taxon>Diptera</taxon>
        <taxon>Brachycera</taxon>
        <taxon>Muscomorpha</taxon>
        <taxon>Ephydroidea</taxon>
        <taxon>Drosophilidae</taxon>
        <taxon>Scaptodrosophila</taxon>
    </lineage>
</organism>
<accession>A0A6J2T264</accession>
<evidence type="ECO:0000256" key="2">
    <source>
        <dbReference type="ARBA" id="ARBA00014801"/>
    </source>
</evidence>